<keyword evidence="3" id="KW-1185">Reference proteome</keyword>
<proteinExistence type="predicted"/>
<accession>A0A8X8IAU9</accession>
<evidence type="ECO:0008006" key="4">
    <source>
        <dbReference type="Google" id="ProtNLM"/>
    </source>
</evidence>
<reference evidence="2 3" key="1">
    <citation type="submission" date="2016-10" db="EMBL/GenBank/DDBJ databases">
        <authorList>
            <person name="Varghese N."/>
            <person name="Submissions S."/>
        </authorList>
    </citation>
    <scope>NUCLEOTIDE SEQUENCE [LARGE SCALE GENOMIC DNA]</scope>
    <source>
        <strain evidence="2 3">DSM 25353</strain>
    </source>
</reference>
<dbReference type="RefSeq" id="WP_092722940.1">
    <property type="nucleotide sequence ID" value="NZ_FNNO01000004.1"/>
</dbReference>
<name>A0A8X8IAU9_9BACT</name>
<dbReference type="EMBL" id="FNNO01000004">
    <property type="protein sequence ID" value="SDW58009.1"/>
    <property type="molecule type" value="Genomic_DNA"/>
</dbReference>
<comment type="caution">
    <text evidence="2">The sequence shown here is derived from an EMBL/GenBank/DDBJ whole genome shotgun (WGS) entry which is preliminary data.</text>
</comment>
<keyword evidence="1" id="KW-0175">Coiled coil</keyword>
<dbReference type="AlphaFoldDB" id="A0A8X8IAU9"/>
<protein>
    <recommendedName>
        <fullName evidence="4">Chaperone of endosialidase</fullName>
    </recommendedName>
</protein>
<evidence type="ECO:0000256" key="1">
    <source>
        <dbReference type="SAM" id="Coils"/>
    </source>
</evidence>
<feature type="coiled-coil region" evidence="1">
    <location>
        <begin position="344"/>
        <end position="371"/>
    </location>
</feature>
<sequence>MQYSIMKFLLITLFISICIGTKAQYLSTSGGTVSGQLTLTGPGNALQITGQTGSNAYMSFDQTVNNTGGKKWRVGHTGYVTGFSTFDILNGSDNILALSIASNGNAGFGSINPNGSIEIFRSNGEASMHLNAGNGSPALRFQKAGSNTFGIIGNYPNGNDLNFYNYTTNNSQMYFKSDGKIGVGTTSPSYTIDINGTVNTTVSSGSNLFLTKSSGASIAFFDGVNYNALIEAGLAGHRLEFWTNDGNSLVERMRINQSGNVGIGTTNPSEKLSVNGNIRTQKLIVTQTGWSDYVFDKDYKLRSLRSLETFIKENKHLPEIPAANEVETKGINVGDNQALLLKKIEELTLYVIEQNKKIEQLERKIEKQQRK</sequence>
<evidence type="ECO:0000313" key="2">
    <source>
        <dbReference type="EMBL" id="SDW58009.1"/>
    </source>
</evidence>
<gene>
    <name evidence="2" type="ORF">SAMN05444410_1047</name>
</gene>
<dbReference type="Proteomes" id="UP000198711">
    <property type="component" value="Unassembled WGS sequence"/>
</dbReference>
<evidence type="ECO:0000313" key="3">
    <source>
        <dbReference type="Proteomes" id="UP000198711"/>
    </source>
</evidence>
<organism evidence="2 3">
    <name type="scientific">Hydrobacter penzbergensis</name>
    <dbReference type="NCBI Taxonomy" id="1235997"/>
    <lineage>
        <taxon>Bacteria</taxon>
        <taxon>Pseudomonadati</taxon>
        <taxon>Bacteroidota</taxon>
        <taxon>Chitinophagia</taxon>
        <taxon>Chitinophagales</taxon>
        <taxon>Chitinophagaceae</taxon>
        <taxon>Hydrobacter</taxon>
    </lineage>
</organism>